<keyword evidence="1" id="KW-1133">Transmembrane helix</keyword>
<feature type="transmembrane region" description="Helical" evidence="1">
    <location>
        <begin position="69"/>
        <end position="95"/>
    </location>
</feature>
<dbReference type="KEGG" id="slk:SLUN_07520"/>
<reference evidence="2 3" key="1">
    <citation type="submission" date="2018-01" db="EMBL/GenBank/DDBJ databases">
        <title>Complete genome sequence of Streptomyces lunaelactis MM109T, a Ferroverdin A producer isolated from cave moonmilk deposits.</title>
        <authorList>
            <person name="Naome A."/>
            <person name="Martinet L."/>
            <person name="Maciejewska M."/>
            <person name="Anderssen S."/>
            <person name="Adam D."/>
            <person name="Tenconi E."/>
            <person name="Deflandre B."/>
            <person name="Arguelles-Arias A."/>
            <person name="Calusinska M."/>
            <person name="Copieters W."/>
            <person name="Karim L."/>
            <person name="Hanikenne M."/>
            <person name="Baurain D."/>
            <person name="van Wezel G."/>
            <person name="Smargiasso N."/>
            <person name="de Pauw E."/>
            <person name="Delfosse P."/>
            <person name="Rigali S."/>
        </authorList>
    </citation>
    <scope>NUCLEOTIDE SEQUENCE [LARGE SCALE GENOMIC DNA]</scope>
    <source>
        <strain evidence="2 3">MM109</strain>
    </source>
</reference>
<name>A0A2R4SYX3_9ACTN</name>
<organism evidence="2 3">
    <name type="scientific">Streptomyces lunaelactis</name>
    <dbReference type="NCBI Taxonomy" id="1535768"/>
    <lineage>
        <taxon>Bacteria</taxon>
        <taxon>Bacillati</taxon>
        <taxon>Actinomycetota</taxon>
        <taxon>Actinomycetes</taxon>
        <taxon>Kitasatosporales</taxon>
        <taxon>Streptomycetaceae</taxon>
        <taxon>Streptomyces</taxon>
    </lineage>
</organism>
<feature type="transmembrane region" description="Helical" evidence="1">
    <location>
        <begin position="107"/>
        <end position="128"/>
    </location>
</feature>
<dbReference type="AlphaFoldDB" id="A0A2R4SYX3"/>
<proteinExistence type="predicted"/>
<gene>
    <name evidence="2" type="ORF">SLUN_07520</name>
</gene>
<dbReference type="Proteomes" id="UP000244201">
    <property type="component" value="Chromosome"/>
</dbReference>
<feature type="transmembrane region" description="Helical" evidence="1">
    <location>
        <begin position="6"/>
        <end position="25"/>
    </location>
</feature>
<sequence length="165" mass="17791">MTEPFAASIAAVAPVLVLVAAVELVNSDRRTTAILAEIGDEMERDRADGLPPPAGEAAHKYLLPFMRSVLGQFIAFVWAVFGIFQVVAVALSLVWLATPEAKPEADLATVCLVAILGGMVWLIVFPLIRSVFSPLAHVSRLERIAREWREPERQDASPSATADGS</sequence>
<accession>A0A2R4SYX3</accession>
<keyword evidence="1" id="KW-0472">Membrane</keyword>
<evidence type="ECO:0000313" key="2">
    <source>
        <dbReference type="EMBL" id="AVZ72072.1"/>
    </source>
</evidence>
<protein>
    <submittedName>
        <fullName evidence="2">Uncharacterized protein</fullName>
    </submittedName>
</protein>
<evidence type="ECO:0000313" key="3">
    <source>
        <dbReference type="Proteomes" id="UP000244201"/>
    </source>
</evidence>
<keyword evidence="1" id="KW-0812">Transmembrane</keyword>
<dbReference type="EMBL" id="CP026304">
    <property type="protein sequence ID" value="AVZ72072.1"/>
    <property type="molecule type" value="Genomic_DNA"/>
</dbReference>
<evidence type="ECO:0000256" key="1">
    <source>
        <dbReference type="SAM" id="Phobius"/>
    </source>
</evidence>
<keyword evidence="3" id="KW-1185">Reference proteome</keyword>